<organism evidence="11 12">
    <name type="scientific">Inquilinus ginsengisoli</name>
    <dbReference type="NCBI Taxonomy" id="363840"/>
    <lineage>
        <taxon>Bacteria</taxon>
        <taxon>Pseudomonadati</taxon>
        <taxon>Pseudomonadota</taxon>
        <taxon>Alphaproteobacteria</taxon>
        <taxon>Rhodospirillales</taxon>
        <taxon>Rhodospirillaceae</taxon>
        <taxon>Inquilinus</taxon>
    </lineage>
</organism>
<dbReference type="InterPro" id="IPR000515">
    <property type="entry name" value="MetI-like"/>
</dbReference>
<comment type="caution">
    <text evidence="11">The sequence shown here is derived from an EMBL/GenBank/DDBJ whole genome shotgun (WGS) entry which is preliminary data.</text>
</comment>
<keyword evidence="3 9" id="KW-0813">Transport</keyword>
<dbReference type="Gene3D" id="1.10.3720.10">
    <property type="entry name" value="MetI-like"/>
    <property type="match status" value="1"/>
</dbReference>
<keyword evidence="7 9" id="KW-1133">Transmembrane helix</keyword>
<dbReference type="CDD" id="cd06261">
    <property type="entry name" value="TM_PBP2"/>
    <property type="match status" value="1"/>
</dbReference>
<keyword evidence="12" id="KW-1185">Reference proteome</keyword>
<evidence type="ECO:0000256" key="9">
    <source>
        <dbReference type="RuleBase" id="RU363032"/>
    </source>
</evidence>
<comment type="subcellular location">
    <subcellularLocation>
        <location evidence="1">Cell inner membrane</location>
        <topology evidence="1">Multi-pass membrane protein</topology>
    </subcellularLocation>
    <subcellularLocation>
        <location evidence="9">Cell membrane</location>
        <topology evidence="9">Multi-pass membrane protein</topology>
    </subcellularLocation>
</comment>
<dbReference type="EMBL" id="JAVDPW010000003">
    <property type="protein sequence ID" value="MDR6289490.1"/>
    <property type="molecule type" value="Genomic_DNA"/>
</dbReference>
<keyword evidence="4" id="KW-1003">Cell membrane</keyword>
<dbReference type="SUPFAM" id="SSF161098">
    <property type="entry name" value="MetI-like"/>
    <property type="match status" value="1"/>
</dbReference>
<dbReference type="NCBIfam" id="TIGR01726">
    <property type="entry name" value="HEQRo_perm_3TM"/>
    <property type="match status" value="1"/>
</dbReference>
<dbReference type="PROSITE" id="PS50928">
    <property type="entry name" value="ABC_TM1"/>
    <property type="match status" value="1"/>
</dbReference>
<dbReference type="PANTHER" id="PTHR30614">
    <property type="entry name" value="MEMBRANE COMPONENT OF AMINO ACID ABC TRANSPORTER"/>
    <property type="match status" value="1"/>
</dbReference>
<dbReference type="RefSeq" id="WP_309793777.1">
    <property type="nucleotide sequence ID" value="NZ_JAVDPW010000003.1"/>
</dbReference>
<reference evidence="11 12" key="1">
    <citation type="submission" date="2023-07" db="EMBL/GenBank/DDBJ databases">
        <title>Sorghum-associated microbial communities from plants grown in Nebraska, USA.</title>
        <authorList>
            <person name="Schachtman D."/>
        </authorList>
    </citation>
    <scope>NUCLEOTIDE SEQUENCE [LARGE SCALE GENOMIC DNA]</scope>
    <source>
        <strain evidence="11 12">584</strain>
    </source>
</reference>
<comment type="similarity">
    <text evidence="2">Belongs to the binding-protein-dependent transport system permease family. HisMQ subfamily.</text>
</comment>
<evidence type="ECO:0000313" key="12">
    <source>
        <dbReference type="Proteomes" id="UP001262410"/>
    </source>
</evidence>
<evidence type="ECO:0000256" key="5">
    <source>
        <dbReference type="ARBA" id="ARBA00022519"/>
    </source>
</evidence>
<evidence type="ECO:0000313" key="11">
    <source>
        <dbReference type="EMBL" id="MDR6289490.1"/>
    </source>
</evidence>
<name>A0ABU1JLM1_9PROT</name>
<evidence type="ECO:0000256" key="1">
    <source>
        <dbReference type="ARBA" id="ARBA00004429"/>
    </source>
</evidence>
<evidence type="ECO:0000259" key="10">
    <source>
        <dbReference type="PROSITE" id="PS50928"/>
    </source>
</evidence>
<proteinExistence type="inferred from homology"/>
<feature type="transmembrane region" description="Helical" evidence="9">
    <location>
        <begin position="195"/>
        <end position="217"/>
    </location>
</feature>
<sequence length="248" mass="27486">MDFDFIQRILGNLFNGVLVTIFLVVTTMICGNALAVPVALARVSRHWWLKAPAFLYILFMRGTPLIVQMYMIYYGLAQFPGVRHSVLWPILRDPVWCAFISLSINTAAYSGEVLRGAIQAVPRGEVEAARSVGMRQGLMMRRIVLPIALRQSLPIFANETVLLLKASAIVFTITVRDLMGEANIVRAQTFRTYEPLLTAALMYLVLTWIIARGFGWLESRLGAHRRAAVSAVPGRGPAAATTVPLDAR</sequence>
<protein>
    <submittedName>
        <fullName evidence="11">His/Glu/Gln/Arg/opine family amino acid ABC transporter permease subunit</fullName>
    </submittedName>
</protein>
<dbReference type="InterPro" id="IPR010065">
    <property type="entry name" value="AA_ABC_transptr_permease_3TM"/>
</dbReference>
<dbReference type="Proteomes" id="UP001262410">
    <property type="component" value="Unassembled WGS sequence"/>
</dbReference>
<feature type="transmembrane region" description="Helical" evidence="9">
    <location>
        <begin position="53"/>
        <end position="76"/>
    </location>
</feature>
<feature type="domain" description="ABC transmembrane type-1" evidence="10">
    <location>
        <begin position="17"/>
        <end position="214"/>
    </location>
</feature>
<keyword evidence="8 9" id="KW-0472">Membrane</keyword>
<gene>
    <name evidence="11" type="ORF">E9232_002005</name>
</gene>
<evidence type="ECO:0000256" key="2">
    <source>
        <dbReference type="ARBA" id="ARBA00010072"/>
    </source>
</evidence>
<dbReference type="Pfam" id="PF00528">
    <property type="entry name" value="BPD_transp_1"/>
    <property type="match status" value="1"/>
</dbReference>
<evidence type="ECO:0000256" key="7">
    <source>
        <dbReference type="ARBA" id="ARBA00022989"/>
    </source>
</evidence>
<evidence type="ECO:0000256" key="8">
    <source>
        <dbReference type="ARBA" id="ARBA00023136"/>
    </source>
</evidence>
<dbReference type="PANTHER" id="PTHR30614:SF10">
    <property type="entry name" value="ARGININE ABC TRANSPORTER PERMEASE PROTEIN ARTM"/>
    <property type="match status" value="1"/>
</dbReference>
<feature type="transmembrane region" description="Helical" evidence="9">
    <location>
        <begin position="12"/>
        <end position="41"/>
    </location>
</feature>
<dbReference type="InterPro" id="IPR043429">
    <property type="entry name" value="ArtM/GltK/GlnP/TcyL/YhdX-like"/>
</dbReference>
<evidence type="ECO:0000256" key="4">
    <source>
        <dbReference type="ARBA" id="ARBA00022475"/>
    </source>
</evidence>
<dbReference type="InterPro" id="IPR035906">
    <property type="entry name" value="MetI-like_sf"/>
</dbReference>
<evidence type="ECO:0000256" key="3">
    <source>
        <dbReference type="ARBA" id="ARBA00022448"/>
    </source>
</evidence>
<keyword evidence="5" id="KW-0997">Cell inner membrane</keyword>
<feature type="transmembrane region" description="Helical" evidence="9">
    <location>
        <begin position="155"/>
        <end position="175"/>
    </location>
</feature>
<evidence type="ECO:0000256" key="6">
    <source>
        <dbReference type="ARBA" id="ARBA00022692"/>
    </source>
</evidence>
<accession>A0ABU1JLM1</accession>
<keyword evidence="6 9" id="KW-0812">Transmembrane</keyword>